<dbReference type="Proteomes" id="UP000198324">
    <property type="component" value="Unassembled WGS sequence"/>
</dbReference>
<evidence type="ECO:0000256" key="1">
    <source>
        <dbReference type="ARBA" id="ARBA00023015"/>
    </source>
</evidence>
<sequence>MELTEQILDALTRVQERTELLRHGLSVVQGGLTLAEVHCVAWIVELEHANVTRLAKQMAMTRGAISKIAKRLLSKRLIESYRLPGNNKEIYYRLTETGSRLAEEHAHRHAAARRSKAALLEGYSEAELSAVLRFLTALNHLNPHKEND</sequence>
<keyword evidence="6" id="KW-1185">Reference proteome</keyword>
<dbReference type="RefSeq" id="WP_089275140.1">
    <property type="nucleotide sequence ID" value="NZ_FZOC01000007.1"/>
</dbReference>
<dbReference type="GO" id="GO:0003700">
    <property type="term" value="F:DNA-binding transcription factor activity"/>
    <property type="evidence" value="ECO:0007669"/>
    <property type="project" value="InterPro"/>
</dbReference>
<feature type="domain" description="HTH marR-type" evidence="4">
    <location>
        <begin position="4"/>
        <end position="140"/>
    </location>
</feature>
<dbReference type="SUPFAM" id="SSF46785">
    <property type="entry name" value="Winged helix' DNA-binding domain"/>
    <property type="match status" value="1"/>
</dbReference>
<evidence type="ECO:0000256" key="2">
    <source>
        <dbReference type="ARBA" id="ARBA00023125"/>
    </source>
</evidence>
<dbReference type="Gene3D" id="1.10.10.10">
    <property type="entry name" value="Winged helix-like DNA-binding domain superfamily/Winged helix DNA-binding domain"/>
    <property type="match status" value="1"/>
</dbReference>
<gene>
    <name evidence="5" type="ORF">SAMN04488503_2942</name>
</gene>
<protein>
    <submittedName>
        <fullName evidence="5">DNA-binding transcriptional regulator, MarR family</fullName>
    </submittedName>
</protein>
<dbReference type="EMBL" id="FZOC01000007">
    <property type="protein sequence ID" value="SNS14951.1"/>
    <property type="molecule type" value="Genomic_DNA"/>
</dbReference>
<dbReference type="GO" id="GO:0003677">
    <property type="term" value="F:DNA binding"/>
    <property type="evidence" value="ECO:0007669"/>
    <property type="project" value="UniProtKB-KW"/>
</dbReference>
<dbReference type="PROSITE" id="PS50995">
    <property type="entry name" value="HTH_MARR_2"/>
    <property type="match status" value="1"/>
</dbReference>
<keyword evidence="2 5" id="KW-0238">DNA-binding</keyword>
<keyword evidence="1" id="KW-0805">Transcription regulation</keyword>
<organism evidence="5 6">
    <name type="scientific">Humidesulfovibrio mexicanus</name>
    <dbReference type="NCBI Taxonomy" id="147047"/>
    <lineage>
        <taxon>Bacteria</taxon>
        <taxon>Pseudomonadati</taxon>
        <taxon>Thermodesulfobacteriota</taxon>
        <taxon>Desulfovibrionia</taxon>
        <taxon>Desulfovibrionales</taxon>
        <taxon>Desulfovibrionaceae</taxon>
        <taxon>Humidesulfovibrio</taxon>
    </lineage>
</organism>
<dbReference type="SMART" id="SM00347">
    <property type="entry name" value="HTH_MARR"/>
    <property type="match status" value="1"/>
</dbReference>
<keyword evidence="3" id="KW-0804">Transcription</keyword>
<proteinExistence type="predicted"/>
<dbReference type="PANTHER" id="PTHR35790">
    <property type="entry name" value="HTH-TYPE TRANSCRIPTIONAL REGULATOR PCHR"/>
    <property type="match status" value="1"/>
</dbReference>
<name>A0A239C5N5_9BACT</name>
<accession>A0A239C5N5</accession>
<dbReference type="InterPro" id="IPR000835">
    <property type="entry name" value="HTH_MarR-typ"/>
</dbReference>
<dbReference type="AlphaFoldDB" id="A0A239C5N5"/>
<dbReference type="PANTHER" id="PTHR35790:SF4">
    <property type="entry name" value="HTH-TYPE TRANSCRIPTIONAL REGULATOR PCHR"/>
    <property type="match status" value="1"/>
</dbReference>
<dbReference type="InterPro" id="IPR052067">
    <property type="entry name" value="Metal_resp_HTH_trans_reg"/>
</dbReference>
<dbReference type="InterPro" id="IPR036390">
    <property type="entry name" value="WH_DNA-bd_sf"/>
</dbReference>
<evidence type="ECO:0000256" key="3">
    <source>
        <dbReference type="ARBA" id="ARBA00023163"/>
    </source>
</evidence>
<reference evidence="5 6" key="1">
    <citation type="submission" date="2017-06" db="EMBL/GenBank/DDBJ databases">
        <authorList>
            <person name="Kim H.J."/>
            <person name="Triplett B.A."/>
        </authorList>
    </citation>
    <scope>NUCLEOTIDE SEQUENCE [LARGE SCALE GENOMIC DNA]</scope>
    <source>
        <strain evidence="5 6">DSM 13116</strain>
    </source>
</reference>
<dbReference type="OrthoDB" id="5358347at2"/>
<evidence type="ECO:0000313" key="5">
    <source>
        <dbReference type="EMBL" id="SNS14951.1"/>
    </source>
</evidence>
<dbReference type="InterPro" id="IPR036388">
    <property type="entry name" value="WH-like_DNA-bd_sf"/>
</dbReference>
<dbReference type="Pfam" id="PF01047">
    <property type="entry name" value="MarR"/>
    <property type="match status" value="1"/>
</dbReference>
<evidence type="ECO:0000313" key="6">
    <source>
        <dbReference type="Proteomes" id="UP000198324"/>
    </source>
</evidence>
<evidence type="ECO:0000259" key="4">
    <source>
        <dbReference type="PROSITE" id="PS50995"/>
    </source>
</evidence>